<dbReference type="Proteomes" id="UP001190700">
    <property type="component" value="Unassembled WGS sequence"/>
</dbReference>
<feature type="region of interest" description="Disordered" evidence="1">
    <location>
        <begin position="1"/>
        <end position="32"/>
    </location>
</feature>
<feature type="compositionally biased region" description="Polar residues" evidence="1">
    <location>
        <begin position="14"/>
        <end position="32"/>
    </location>
</feature>
<evidence type="ECO:0000256" key="2">
    <source>
        <dbReference type="SAM" id="Phobius"/>
    </source>
</evidence>
<protein>
    <submittedName>
        <fullName evidence="3">Uncharacterized protein</fullName>
    </submittedName>
</protein>
<dbReference type="AlphaFoldDB" id="A0AAE0EYF3"/>
<keyword evidence="4" id="KW-1185">Reference proteome</keyword>
<reference evidence="3 4" key="1">
    <citation type="journal article" date="2015" name="Genome Biol. Evol.">
        <title>Comparative Genomics of a Bacterivorous Green Alga Reveals Evolutionary Causalities and Consequences of Phago-Mixotrophic Mode of Nutrition.</title>
        <authorList>
            <person name="Burns J.A."/>
            <person name="Paasch A."/>
            <person name="Narechania A."/>
            <person name="Kim E."/>
        </authorList>
    </citation>
    <scope>NUCLEOTIDE SEQUENCE [LARGE SCALE GENOMIC DNA]</scope>
    <source>
        <strain evidence="3 4">PLY_AMNH</strain>
    </source>
</reference>
<evidence type="ECO:0000313" key="4">
    <source>
        <dbReference type="Proteomes" id="UP001190700"/>
    </source>
</evidence>
<proteinExistence type="predicted"/>
<feature type="transmembrane region" description="Helical" evidence="2">
    <location>
        <begin position="69"/>
        <end position="91"/>
    </location>
</feature>
<keyword evidence="2" id="KW-0472">Membrane</keyword>
<gene>
    <name evidence="3" type="ORF">CYMTET_46702</name>
</gene>
<name>A0AAE0EYF3_9CHLO</name>
<keyword evidence="2" id="KW-1133">Transmembrane helix</keyword>
<evidence type="ECO:0000256" key="1">
    <source>
        <dbReference type="SAM" id="MobiDB-lite"/>
    </source>
</evidence>
<organism evidence="3 4">
    <name type="scientific">Cymbomonas tetramitiformis</name>
    <dbReference type="NCBI Taxonomy" id="36881"/>
    <lineage>
        <taxon>Eukaryota</taxon>
        <taxon>Viridiplantae</taxon>
        <taxon>Chlorophyta</taxon>
        <taxon>Pyramimonadophyceae</taxon>
        <taxon>Pyramimonadales</taxon>
        <taxon>Pyramimonadaceae</taxon>
        <taxon>Cymbomonas</taxon>
    </lineage>
</organism>
<dbReference type="EMBL" id="LGRX02032727">
    <property type="protein sequence ID" value="KAK3243655.1"/>
    <property type="molecule type" value="Genomic_DNA"/>
</dbReference>
<comment type="caution">
    <text evidence="3">The sequence shown here is derived from an EMBL/GenBank/DDBJ whole genome shotgun (WGS) entry which is preliminary data.</text>
</comment>
<sequence>MPRRIAPRAHREPTPQTQPTLRRQSNIQSQPASVDLSTDYALKLSDTYFQDIIDTLTATLRKTIALRDLYMRLLSFVSLFMFYMVIMGLQFETSEMYELVSSISMAALPPKYDVMFLPWLKTQVLEVWTDPVCGNGRCETPYEYPSFGR</sequence>
<keyword evidence="2" id="KW-0812">Transmembrane</keyword>
<accession>A0AAE0EYF3</accession>
<evidence type="ECO:0000313" key="3">
    <source>
        <dbReference type="EMBL" id="KAK3243655.1"/>
    </source>
</evidence>